<dbReference type="SMART" id="SM00225">
    <property type="entry name" value="BTB"/>
    <property type="match status" value="1"/>
</dbReference>
<dbReference type="InterPro" id="IPR011333">
    <property type="entry name" value="SKP1/BTB/POZ_sf"/>
</dbReference>
<accession>A0AB40DE06</accession>
<evidence type="ECO:0000313" key="5">
    <source>
        <dbReference type="Proteomes" id="UP001652628"/>
    </source>
</evidence>
<dbReference type="GeneID" id="108013859"/>
<dbReference type="GO" id="GO:0005634">
    <property type="term" value="C:nucleus"/>
    <property type="evidence" value="ECO:0007669"/>
    <property type="project" value="UniProtKB-SubCell"/>
</dbReference>
<keyword evidence="2" id="KW-0539">Nucleus</keyword>
<feature type="compositionally biased region" description="Basic and acidic residues" evidence="3">
    <location>
        <begin position="319"/>
        <end position="332"/>
    </location>
</feature>
<feature type="region of interest" description="Disordered" evidence="3">
    <location>
        <begin position="317"/>
        <end position="340"/>
    </location>
</feature>
<dbReference type="PANTHER" id="PTHR23110">
    <property type="entry name" value="BTB DOMAIN TRANSCRIPTION FACTOR"/>
    <property type="match status" value="1"/>
</dbReference>
<dbReference type="GO" id="GO:0006357">
    <property type="term" value="P:regulation of transcription by RNA polymerase II"/>
    <property type="evidence" value="ECO:0007669"/>
    <property type="project" value="TreeGrafter"/>
</dbReference>
<dbReference type="InterPro" id="IPR000210">
    <property type="entry name" value="BTB/POZ_dom"/>
</dbReference>
<dbReference type="PROSITE" id="PS50097">
    <property type="entry name" value="BTB"/>
    <property type="match status" value="1"/>
</dbReference>
<feature type="domain" description="BTB" evidence="4">
    <location>
        <begin position="32"/>
        <end position="98"/>
    </location>
</feature>
<name>A0AB40DE06_DROSZ</name>
<dbReference type="SUPFAM" id="SSF54695">
    <property type="entry name" value="POZ domain"/>
    <property type="match status" value="1"/>
</dbReference>
<proteinExistence type="predicted"/>
<sequence length="534" mass="58154">MADDEQFSLCWNNFNTNLSAGFHESLCRGDLVDVSLAAEGHIVKAHRLVLSVCSPFFRKMFTQMPSNTHAIVFLNNVSHSALKDLIQFMYCGEVNVKQDALPAFISTAESLQIKGLTDNDPAPQPPQEPSPPPAAPHVQQQQIPAQRVQRQQPRASARYKIETVDDGLGDDAKGTTQIVIQTTAAPQATIVQQQQPQQQQATQQIQSQQQLQTGTTTTATLVSTNKRPARSSLTTASSSAGVKRSKTSVSANVMDPLDSATETGTTTTTQLVPQQITVQTAVVSAAEAKLHQQTQQVRHQQPQQQEEAEYIDLPMELPTKSEPDYSEDHGDAAGDGEGTYVEDDAYGDMRYDDSYFTENEDAGNQSAANTSGGGVTATTSKAVAKQQSQNYSDSSFVDTSADQGNTEAQDIGTRIHILRPKVPAGKEQSLRGTPKLTMDATKKLTSCRFDRMENLVNTSWNQHYLVLVGPRACGQCVSCLKAGRKNLKKVKTFCITCPGGAWMCFSCFNIIHGTEKAENSSPSKLIKEGFIYIN</sequence>
<dbReference type="CDD" id="cd18315">
    <property type="entry name" value="BTB_POZ_BAB-like"/>
    <property type="match status" value="1"/>
</dbReference>
<protein>
    <submittedName>
        <fullName evidence="6">Modifier of mdg4 isoform X10</fullName>
    </submittedName>
</protein>
<dbReference type="PANTHER" id="PTHR23110:SF92">
    <property type="entry name" value="MODIFIER OF MDG4"/>
    <property type="match status" value="1"/>
</dbReference>
<feature type="region of interest" description="Disordered" evidence="3">
    <location>
        <begin position="223"/>
        <end position="249"/>
    </location>
</feature>
<evidence type="ECO:0000256" key="1">
    <source>
        <dbReference type="ARBA" id="ARBA00004123"/>
    </source>
</evidence>
<dbReference type="AlphaFoldDB" id="A0AB40DE06"/>
<comment type="subcellular location">
    <subcellularLocation>
        <location evidence="1">Nucleus</location>
    </subcellularLocation>
</comment>
<feature type="compositionally biased region" description="Polar residues" evidence="3">
    <location>
        <begin position="362"/>
        <end position="408"/>
    </location>
</feature>
<dbReference type="RefSeq" id="XP_065722344.2">
    <property type="nucleotide sequence ID" value="XM_065866272.2"/>
</dbReference>
<evidence type="ECO:0000313" key="6">
    <source>
        <dbReference type="RefSeq" id="XP_065722344.2"/>
    </source>
</evidence>
<dbReference type="Pfam" id="PF00651">
    <property type="entry name" value="BTB"/>
    <property type="match status" value="1"/>
</dbReference>
<evidence type="ECO:0000256" key="3">
    <source>
        <dbReference type="SAM" id="MobiDB-lite"/>
    </source>
</evidence>
<feature type="compositionally biased region" description="Low complexity" evidence="3">
    <location>
        <begin position="136"/>
        <end position="157"/>
    </location>
</feature>
<keyword evidence="5" id="KW-1185">Reference proteome</keyword>
<feature type="compositionally biased region" description="Low complexity" evidence="3">
    <location>
        <begin position="231"/>
        <end position="240"/>
    </location>
</feature>
<dbReference type="InterPro" id="IPR051095">
    <property type="entry name" value="Dros_DevTransReg"/>
</dbReference>
<feature type="compositionally biased region" description="Pro residues" evidence="3">
    <location>
        <begin position="122"/>
        <end position="135"/>
    </location>
</feature>
<feature type="region of interest" description="Disordered" evidence="3">
    <location>
        <begin position="115"/>
        <end position="157"/>
    </location>
</feature>
<reference evidence="6" key="1">
    <citation type="submission" date="2025-08" db="UniProtKB">
        <authorList>
            <consortium name="RefSeq"/>
        </authorList>
    </citation>
    <scope>IDENTIFICATION</scope>
</reference>
<evidence type="ECO:0000256" key="2">
    <source>
        <dbReference type="ARBA" id="ARBA00023242"/>
    </source>
</evidence>
<dbReference type="Proteomes" id="UP001652628">
    <property type="component" value="Chromosome 3"/>
</dbReference>
<organism evidence="5 6">
    <name type="scientific">Drosophila suzukii</name>
    <name type="common">Spotted-wing drosophila fruit fly</name>
    <dbReference type="NCBI Taxonomy" id="28584"/>
    <lineage>
        <taxon>Eukaryota</taxon>
        <taxon>Metazoa</taxon>
        <taxon>Ecdysozoa</taxon>
        <taxon>Arthropoda</taxon>
        <taxon>Hexapoda</taxon>
        <taxon>Insecta</taxon>
        <taxon>Pterygota</taxon>
        <taxon>Neoptera</taxon>
        <taxon>Endopterygota</taxon>
        <taxon>Diptera</taxon>
        <taxon>Brachycera</taxon>
        <taxon>Muscomorpha</taxon>
        <taxon>Ephydroidea</taxon>
        <taxon>Drosophilidae</taxon>
        <taxon>Drosophila</taxon>
        <taxon>Sophophora</taxon>
    </lineage>
</organism>
<gene>
    <name evidence="6" type="primary">LOC108013859</name>
</gene>
<dbReference type="Gene3D" id="3.30.710.10">
    <property type="entry name" value="Potassium Channel Kv1.1, Chain A"/>
    <property type="match status" value="1"/>
</dbReference>
<feature type="region of interest" description="Disordered" evidence="3">
    <location>
        <begin position="355"/>
        <end position="408"/>
    </location>
</feature>
<evidence type="ECO:0000259" key="4">
    <source>
        <dbReference type="PROSITE" id="PS50097"/>
    </source>
</evidence>